<feature type="transmembrane region" description="Helical" evidence="10">
    <location>
        <begin position="20"/>
        <end position="38"/>
    </location>
</feature>
<dbReference type="InterPro" id="IPR003594">
    <property type="entry name" value="HATPase_dom"/>
</dbReference>
<keyword evidence="10" id="KW-0472">Membrane</keyword>
<dbReference type="InterPro" id="IPR050482">
    <property type="entry name" value="Sensor_HK_TwoCompSys"/>
</dbReference>
<keyword evidence="10" id="KW-1133">Transmembrane helix</keyword>
<dbReference type="EC" id="2.7.13.3" evidence="2"/>
<proteinExistence type="predicted"/>
<dbReference type="CDD" id="cd16917">
    <property type="entry name" value="HATPase_UhpB-NarQ-NarX-like"/>
    <property type="match status" value="1"/>
</dbReference>
<protein>
    <recommendedName>
        <fullName evidence="2">histidine kinase</fullName>
        <ecNumber evidence="2">2.7.13.3</ecNumber>
    </recommendedName>
</protein>
<comment type="catalytic activity">
    <reaction evidence="1">
        <text>ATP + protein L-histidine = ADP + protein N-phospho-L-histidine.</text>
        <dbReference type="EC" id="2.7.13.3"/>
    </reaction>
</comment>
<dbReference type="EMBL" id="BAAAHH010000021">
    <property type="protein sequence ID" value="GAA0959019.1"/>
    <property type="molecule type" value="Genomic_DNA"/>
</dbReference>
<dbReference type="InterPro" id="IPR036890">
    <property type="entry name" value="HATPase_C_sf"/>
</dbReference>
<dbReference type="PANTHER" id="PTHR24421">
    <property type="entry name" value="NITRATE/NITRITE SENSOR PROTEIN NARX-RELATED"/>
    <property type="match status" value="1"/>
</dbReference>
<keyword evidence="7" id="KW-0067">ATP-binding</keyword>
<evidence type="ECO:0000256" key="6">
    <source>
        <dbReference type="ARBA" id="ARBA00022777"/>
    </source>
</evidence>
<evidence type="ECO:0000259" key="11">
    <source>
        <dbReference type="SMART" id="SM00387"/>
    </source>
</evidence>
<feature type="transmembrane region" description="Helical" evidence="10">
    <location>
        <begin position="92"/>
        <end position="108"/>
    </location>
</feature>
<evidence type="ECO:0000256" key="1">
    <source>
        <dbReference type="ARBA" id="ARBA00000085"/>
    </source>
</evidence>
<feature type="transmembrane region" description="Helical" evidence="10">
    <location>
        <begin position="137"/>
        <end position="157"/>
    </location>
</feature>
<keyword evidence="8" id="KW-0902">Two-component regulatory system</keyword>
<evidence type="ECO:0000256" key="8">
    <source>
        <dbReference type="ARBA" id="ARBA00023012"/>
    </source>
</evidence>
<evidence type="ECO:0000256" key="9">
    <source>
        <dbReference type="SAM" id="MobiDB-lite"/>
    </source>
</evidence>
<dbReference type="Gene3D" id="1.20.5.1930">
    <property type="match status" value="1"/>
</dbReference>
<evidence type="ECO:0000256" key="3">
    <source>
        <dbReference type="ARBA" id="ARBA00022553"/>
    </source>
</evidence>
<comment type="caution">
    <text evidence="12">The sequence shown here is derived from an EMBL/GenBank/DDBJ whole genome shotgun (WGS) entry which is preliminary data.</text>
</comment>
<dbReference type="Gene3D" id="3.30.565.10">
    <property type="entry name" value="Histidine kinase-like ATPase, C-terminal domain"/>
    <property type="match status" value="1"/>
</dbReference>
<dbReference type="GO" id="GO:0016301">
    <property type="term" value="F:kinase activity"/>
    <property type="evidence" value="ECO:0007669"/>
    <property type="project" value="UniProtKB-KW"/>
</dbReference>
<name>A0ABP4C1P1_9ACTN</name>
<feature type="transmembrane region" description="Helical" evidence="10">
    <location>
        <begin position="113"/>
        <end position="131"/>
    </location>
</feature>
<keyword evidence="4" id="KW-0808">Transferase</keyword>
<evidence type="ECO:0000313" key="13">
    <source>
        <dbReference type="Proteomes" id="UP001500665"/>
    </source>
</evidence>
<keyword evidence="5" id="KW-0547">Nucleotide-binding</keyword>
<dbReference type="Pfam" id="PF02518">
    <property type="entry name" value="HATPase_c"/>
    <property type="match status" value="1"/>
</dbReference>
<keyword evidence="3" id="KW-0597">Phosphoprotein</keyword>
<dbReference type="Pfam" id="PF07730">
    <property type="entry name" value="HisKA_3"/>
    <property type="match status" value="1"/>
</dbReference>
<evidence type="ECO:0000256" key="7">
    <source>
        <dbReference type="ARBA" id="ARBA00022840"/>
    </source>
</evidence>
<feature type="domain" description="Histidine kinase/HSP90-like ATPase" evidence="11">
    <location>
        <begin position="287"/>
        <end position="377"/>
    </location>
</feature>
<evidence type="ECO:0000256" key="10">
    <source>
        <dbReference type="SAM" id="Phobius"/>
    </source>
</evidence>
<evidence type="ECO:0000313" key="12">
    <source>
        <dbReference type="EMBL" id="GAA0959019.1"/>
    </source>
</evidence>
<dbReference type="PANTHER" id="PTHR24421:SF10">
    <property type="entry name" value="NITRATE_NITRITE SENSOR PROTEIN NARQ"/>
    <property type="match status" value="1"/>
</dbReference>
<evidence type="ECO:0000256" key="2">
    <source>
        <dbReference type="ARBA" id="ARBA00012438"/>
    </source>
</evidence>
<dbReference type="SUPFAM" id="SSF55874">
    <property type="entry name" value="ATPase domain of HSP90 chaperone/DNA topoisomerase II/histidine kinase"/>
    <property type="match status" value="1"/>
</dbReference>
<feature type="transmembrane region" description="Helical" evidence="10">
    <location>
        <begin position="44"/>
        <end position="63"/>
    </location>
</feature>
<keyword evidence="13" id="KW-1185">Reference proteome</keyword>
<accession>A0ABP4C1P1</accession>
<dbReference type="Proteomes" id="UP001500665">
    <property type="component" value="Unassembled WGS sequence"/>
</dbReference>
<keyword evidence="6 12" id="KW-0418">Kinase</keyword>
<organism evidence="12 13">
    <name type="scientific">Actinocorallia libanotica</name>
    <dbReference type="NCBI Taxonomy" id="46162"/>
    <lineage>
        <taxon>Bacteria</taxon>
        <taxon>Bacillati</taxon>
        <taxon>Actinomycetota</taxon>
        <taxon>Actinomycetes</taxon>
        <taxon>Streptosporangiales</taxon>
        <taxon>Thermomonosporaceae</taxon>
        <taxon>Actinocorallia</taxon>
    </lineage>
</organism>
<dbReference type="SMART" id="SM00387">
    <property type="entry name" value="HATPase_c"/>
    <property type="match status" value="1"/>
</dbReference>
<evidence type="ECO:0000256" key="5">
    <source>
        <dbReference type="ARBA" id="ARBA00022741"/>
    </source>
</evidence>
<sequence length="381" mass="40407">MGSDGRRLWGRSWGRGADGALAVLAFVLVGLGSLRSLVVVGRESWAVTALEWVLIGLVCGALYLSRRRPVPVALFTLVGAMCYYLLSSSDGPVLVVFVMALYWVAAGGRLRAAVGLTSLAVILVGSGTLLGNDDVNGVALFMLVGWLGAVVAIGWVHHSRQAYVLEREQRAATEERLRIARELHDVVGHHLSLINVQSTAALRRLTRHPERGAGQVEEALGAVKEASGEALRELRVTLGLLREAGEEPPTAPAAGLDRIEDLVAAARVAGLDVRTRVTGEPVSLPTEVDLAAYRIVQESLTNVTRHARAREVLISVEHGPGLVAVEVSDDGPGTAEHTSGTGIMGMRERARALGGDLTAGPREGGGFAVRARLPHENGARR</sequence>
<feature type="region of interest" description="Disordered" evidence="9">
    <location>
        <begin position="357"/>
        <end position="381"/>
    </location>
</feature>
<keyword evidence="10" id="KW-0812">Transmembrane</keyword>
<gene>
    <name evidence="12" type="ORF">GCM10009550_48320</name>
</gene>
<evidence type="ECO:0000256" key="4">
    <source>
        <dbReference type="ARBA" id="ARBA00022679"/>
    </source>
</evidence>
<reference evidence="13" key="1">
    <citation type="journal article" date="2019" name="Int. J. Syst. Evol. Microbiol.">
        <title>The Global Catalogue of Microorganisms (GCM) 10K type strain sequencing project: providing services to taxonomists for standard genome sequencing and annotation.</title>
        <authorList>
            <consortium name="The Broad Institute Genomics Platform"/>
            <consortium name="The Broad Institute Genome Sequencing Center for Infectious Disease"/>
            <person name="Wu L."/>
            <person name="Ma J."/>
        </authorList>
    </citation>
    <scope>NUCLEOTIDE SEQUENCE [LARGE SCALE GENOMIC DNA]</scope>
    <source>
        <strain evidence="13">JCM 10696</strain>
    </source>
</reference>
<dbReference type="RefSeq" id="WP_344243212.1">
    <property type="nucleotide sequence ID" value="NZ_BAAAHH010000021.1"/>
</dbReference>
<dbReference type="InterPro" id="IPR011712">
    <property type="entry name" value="Sig_transdc_His_kin_sub3_dim/P"/>
</dbReference>